<dbReference type="SMART" id="SM00387">
    <property type="entry name" value="HATPase_c"/>
    <property type="match status" value="1"/>
</dbReference>
<dbReference type="InterPro" id="IPR005467">
    <property type="entry name" value="His_kinase_dom"/>
</dbReference>
<dbReference type="PROSITE" id="PS50109">
    <property type="entry name" value="HIS_KIN"/>
    <property type="match status" value="1"/>
</dbReference>
<evidence type="ECO:0000256" key="5">
    <source>
        <dbReference type="ARBA" id="ARBA00022553"/>
    </source>
</evidence>
<dbReference type="Pfam" id="PF00512">
    <property type="entry name" value="HisKA"/>
    <property type="match status" value="1"/>
</dbReference>
<dbReference type="SUPFAM" id="SSF158472">
    <property type="entry name" value="HAMP domain-like"/>
    <property type="match status" value="1"/>
</dbReference>
<dbReference type="CDD" id="cd06225">
    <property type="entry name" value="HAMP"/>
    <property type="match status" value="1"/>
</dbReference>
<dbReference type="CDD" id="cd00082">
    <property type="entry name" value="HisKA"/>
    <property type="match status" value="1"/>
</dbReference>
<evidence type="ECO:0000259" key="17">
    <source>
        <dbReference type="PROSITE" id="PS50885"/>
    </source>
</evidence>
<dbReference type="InterPro" id="IPR004358">
    <property type="entry name" value="Sig_transdc_His_kin-like_C"/>
</dbReference>
<evidence type="ECO:0000256" key="12">
    <source>
        <dbReference type="ARBA" id="ARBA00023012"/>
    </source>
</evidence>
<keyword evidence="19" id="KW-1185">Reference proteome</keyword>
<dbReference type="Pfam" id="PF19312">
    <property type="entry name" value="NtrY_N"/>
    <property type="match status" value="1"/>
</dbReference>
<keyword evidence="4" id="KW-1003">Cell membrane</keyword>
<evidence type="ECO:0000313" key="18">
    <source>
        <dbReference type="EMBL" id="MBY8821402.1"/>
    </source>
</evidence>
<accession>A0ABS7PLR5</accession>
<evidence type="ECO:0000256" key="10">
    <source>
        <dbReference type="ARBA" id="ARBA00022840"/>
    </source>
</evidence>
<dbReference type="Gene3D" id="3.30.565.10">
    <property type="entry name" value="Histidine kinase-like ATPase, C-terminal domain"/>
    <property type="match status" value="1"/>
</dbReference>
<gene>
    <name evidence="18" type="ORF">K7G82_03810</name>
</gene>
<evidence type="ECO:0000256" key="4">
    <source>
        <dbReference type="ARBA" id="ARBA00022475"/>
    </source>
</evidence>
<dbReference type="Gene3D" id="6.10.340.10">
    <property type="match status" value="1"/>
</dbReference>
<evidence type="ECO:0000256" key="1">
    <source>
        <dbReference type="ARBA" id="ARBA00000085"/>
    </source>
</evidence>
<feature type="transmembrane region" description="Helical" evidence="14">
    <location>
        <begin position="87"/>
        <end position="106"/>
    </location>
</feature>
<dbReference type="PANTHER" id="PTHR42878">
    <property type="entry name" value="TWO-COMPONENT HISTIDINE KINASE"/>
    <property type="match status" value="1"/>
</dbReference>
<dbReference type="Pfam" id="PF00672">
    <property type="entry name" value="HAMP"/>
    <property type="match status" value="1"/>
</dbReference>
<dbReference type="Proteomes" id="UP000706039">
    <property type="component" value="Unassembled WGS sequence"/>
</dbReference>
<evidence type="ECO:0000256" key="14">
    <source>
        <dbReference type="SAM" id="Phobius"/>
    </source>
</evidence>
<comment type="subcellular location">
    <subcellularLocation>
        <location evidence="2">Cell membrane</location>
        <topology evidence="2">Multi-pass membrane protein</topology>
    </subcellularLocation>
</comment>
<keyword evidence="10" id="KW-0067">ATP-binding</keyword>
<keyword evidence="13 14" id="KW-0472">Membrane</keyword>
<feature type="domain" description="Histidine kinase" evidence="15">
    <location>
        <begin position="496"/>
        <end position="716"/>
    </location>
</feature>
<dbReference type="PANTHER" id="PTHR42878:SF7">
    <property type="entry name" value="SENSOR HISTIDINE KINASE GLRK"/>
    <property type="match status" value="1"/>
</dbReference>
<dbReference type="InterPro" id="IPR003661">
    <property type="entry name" value="HisK_dim/P_dom"/>
</dbReference>
<dbReference type="PROSITE" id="PS50885">
    <property type="entry name" value="HAMP"/>
    <property type="match status" value="1"/>
</dbReference>
<dbReference type="SMART" id="SM00304">
    <property type="entry name" value="HAMP"/>
    <property type="match status" value="1"/>
</dbReference>
<dbReference type="EC" id="2.7.13.3" evidence="3"/>
<feature type="domain" description="HAMP" evidence="17">
    <location>
        <begin position="324"/>
        <end position="377"/>
    </location>
</feature>
<dbReference type="InterPro" id="IPR036097">
    <property type="entry name" value="HisK_dim/P_sf"/>
</dbReference>
<dbReference type="InterPro" id="IPR050351">
    <property type="entry name" value="BphY/WalK/GraS-like"/>
</dbReference>
<dbReference type="SUPFAM" id="SSF47384">
    <property type="entry name" value="Homodimeric domain of signal transducing histidine kinase"/>
    <property type="match status" value="1"/>
</dbReference>
<evidence type="ECO:0000256" key="7">
    <source>
        <dbReference type="ARBA" id="ARBA00022692"/>
    </source>
</evidence>
<name>A0ABS7PLR5_9SPHN</name>
<evidence type="ECO:0000256" key="6">
    <source>
        <dbReference type="ARBA" id="ARBA00022679"/>
    </source>
</evidence>
<dbReference type="InterPro" id="IPR003660">
    <property type="entry name" value="HAMP_dom"/>
</dbReference>
<dbReference type="Gene3D" id="3.30.450.20">
    <property type="entry name" value="PAS domain"/>
    <property type="match status" value="1"/>
</dbReference>
<feature type="transmembrane region" description="Helical" evidence="14">
    <location>
        <begin position="54"/>
        <end position="75"/>
    </location>
</feature>
<organism evidence="18 19">
    <name type="scientific">Sphingomonas colocasiae</name>
    <dbReference type="NCBI Taxonomy" id="1848973"/>
    <lineage>
        <taxon>Bacteria</taxon>
        <taxon>Pseudomonadati</taxon>
        <taxon>Pseudomonadota</taxon>
        <taxon>Alphaproteobacteria</taxon>
        <taxon>Sphingomonadales</taxon>
        <taxon>Sphingomonadaceae</taxon>
        <taxon>Sphingomonas</taxon>
    </lineage>
</organism>
<dbReference type="PRINTS" id="PR00344">
    <property type="entry name" value="BCTRLSENSOR"/>
</dbReference>
<dbReference type="InterPro" id="IPR003594">
    <property type="entry name" value="HATPase_dom"/>
</dbReference>
<evidence type="ECO:0000256" key="3">
    <source>
        <dbReference type="ARBA" id="ARBA00012438"/>
    </source>
</evidence>
<evidence type="ECO:0000256" key="9">
    <source>
        <dbReference type="ARBA" id="ARBA00022777"/>
    </source>
</evidence>
<keyword evidence="11 14" id="KW-1133">Transmembrane helix</keyword>
<keyword evidence="6" id="KW-0808">Transferase</keyword>
<feature type="transmembrane region" description="Helical" evidence="14">
    <location>
        <begin position="302"/>
        <end position="323"/>
    </location>
</feature>
<keyword evidence="7 14" id="KW-0812">Transmembrane</keyword>
<dbReference type="EMBL" id="JAINVV010000003">
    <property type="protein sequence ID" value="MBY8821402.1"/>
    <property type="molecule type" value="Genomic_DNA"/>
</dbReference>
<keyword evidence="8" id="KW-0547">Nucleotide-binding</keyword>
<proteinExistence type="predicted"/>
<feature type="domain" description="PAS" evidence="16">
    <location>
        <begin position="382"/>
        <end position="429"/>
    </location>
</feature>
<dbReference type="SUPFAM" id="SSF55785">
    <property type="entry name" value="PYP-like sensor domain (PAS domain)"/>
    <property type="match status" value="1"/>
</dbReference>
<evidence type="ECO:0000256" key="8">
    <source>
        <dbReference type="ARBA" id="ARBA00022741"/>
    </source>
</evidence>
<feature type="transmembrane region" description="Helical" evidence="14">
    <location>
        <begin position="112"/>
        <end position="130"/>
    </location>
</feature>
<comment type="caution">
    <text evidence="18">The sequence shown here is derived from an EMBL/GenBank/DDBJ whole genome shotgun (WGS) entry which is preliminary data.</text>
</comment>
<dbReference type="PROSITE" id="PS50112">
    <property type="entry name" value="PAS"/>
    <property type="match status" value="1"/>
</dbReference>
<evidence type="ECO:0000259" key="15">
    <source>
        <dbReference type="PROSITE" id="PS50109"/>
    </source>
</evidence>
<evidence type="ECO:0000259" key="16">
    <source>
        <dbReference type="PROSITE" id="PS50112"/>
    </source>
</evidence>
<dbReference type="PIRSF" id="PIRSF037532">
    <property type="entry name" value="STHK_NtrY"/>
    <property type="match status" value="1"/>
</dbReference>
<sequence length="744" mass="81617">MKPARWRRALTAFYRRNNLVAWVELATLALAIAILIASYFIVTAESTADRLLSPAMVALLLISNLVPGVALLVLIGRRMAKRRAARSLVGGGGGLHVRLVALFSLIAAVPTLLVVIFASLLFQYGVEFWFSDRARGMLENASILAQETYAQNRDDVQAQTVTMASDLIQFLQEAPIENPLFQEAFARQVYQRELSEAAILVAKPGVGLQTLIMVDPYVRGETNVVKPEVMEKIRRGAPAVVTETNDRIEAVVPLGVKEEAYLWAARVANPKMLAQAQRADTVLQDYKRLLGRSRALQLQFNIALLAVSLLIVGAAVFIALAVADRIVRPLGDLVDAAQRIAGGDLTARVEQPVRQDEIGSLANAFNRMTRRIEEQTGALESRRAFIEAVLSGVSAGVVSVDVNGKILLMNSQAAALLKVGPLHAVGRSLGDLAPELGALAASGDRSEIVQFNSTGEARTLAVRVVGDESGRVLTFDDITQQLLDQRRAAWSDVARRIAHEIKNPLTPIQLAAERLQRRYGKQISDETGTFTRLTETIVRQVADLRRMVDEFSSFARMPKPVFRPESLTDIARQSLFLHEVAHPEIRFNFEQEEDVQPMVCDRRQIGQALTNLVKNAVEAIEPKSEVSEGDYTGEVTLSITRRNDPARLTVTVTDNGIGLPQERDRLVEPYVTTRVRGTGLGLAIVKKIVEEHFGTMQFADNPGGGTIITTSFDLDMLANIACDDAAIDLDQDEKTPRLTRKGEG</sequence>
<dbReference type="Gene3D" id="1.10.287.130">
    <property type="match status" value="1"/>
</dbReference>
<dbReference type="InterPro" id="IPR017232">
    <property type="entry name" value="NtrY"/>
</dbReference>
<keyword evidence="12" id="KW-0902">Two-component regulatory system</keyword>
<keyword evidence="9" id="KW-0418">Kinase</keyword>
<evidence type="ECO:0000256" key="11">
    <source>
        <dbReference type="ARBA" id="ARBA00022989"/>
    </source>
</evidence>
<protein>
    <recommendedName>
        <fullName evidence="3">histidine kinase</fullName>
        <ecNumber evidence="3">2.7.13.3</ecNumber>
    </recommendedName>
</protein>
<dbReference type="RefSeq" id="WP_222988524.1">
    <property type="nucleotide sequence ID" value="NZ_JAINVV010000003.1"/>
</dbReference>
<evidence type="ECO:0000313" key="19">
    <source>
        <dbReference type="Proteomes" id="UP000706039"/>
    </source>
</evidence>
<reference evidence="18 19" key="1">
    <citation type="submission" date="2021-08" db="EMBL/GenBank/DDBJ databases">
        <authorList>
            <person name="Tuo L."/>
        </authorList>
    </citation>
    <scope>NUCLEOTIDE SEQUENCE [LARGE SCALE GENOMIC DNA]</scope>
    <source>
        <strain evidence="18 19">JCM 31229</strain>
    </source>
</reference>
<comment type="catalytic activity">
    <reaction evidence="1">
        <text>ATP + protein L-histidine = ADP + protein N-phospho-L-histidine.</text>
        <dbReference type="EC" id="2.7.13.3"/>
    </reaction>
</comment>
<dbReference type="Pfam" id="PF02518">
    <property type="entry name" value="HATPase_c"/>
    <property type="match status" value="1"/>
</dbReference>
<dbReference type="InterPro" id="IPR045671">
    <property type="entry name" value="NtrY-like_N"/>
</dbReference>
<dbReference type="InterPro" id="IPR035965">
    <property type="entry name" value="PAS-like_dom_sf"/>
</dbReference>
<keyword evidence="5" id="KW-0597">Phosphoprotein</keyword>
<dbReference type="SMART" id="SM00388">
    <property type="entry name" value="HisKA"/>
    <property type="match status" value="1"/>
</dbReference>
<dbReference type="InterPro" id="IPR000014">
    <property type="entry name" value="PAS"/>
</dbReference>
<evidence type="ECO:0000256" key="13">
    <source>
        <dbReference type="ARBA" id="ARBA00023136"/>
    </source>
</evidence>
<evidence type="ECO:0000256" key="2">
    <source>
        <dbReference type="ARBA" id="ARBA00004651"/>
    </source>
</evidence>
<feature type="transmembrane region" description="Helical" evidence="14">
    <location>
        <begin position="21"/>
        <end position="42"/>
    </location>
</feature>
<dbReference type="InterPro" id="IPR036890">
    <property type="entry name" value="HATPase_C_sf"/>
</dbReference>
<dbReference type="SUPFAM" id="SSF55874">
    <property type="entry name" value="ATPase domain of HSP90 chaperone/DNA topoisomerase II/histidine kinase"/>
    <property type="match status" value="1"/>
</dbReference>